<reference evidence="2" key="1">
    <citation type="submission" date="2018-05" db="EMBL/GenBank/DDBJ databases">
        <authorList>
            <person name="Lanie J.A."/>
            <person name="Ng W.-L."/>
            <person name="Kazmierczak K.M."/>
            <person name="Andrzejewski T.M."/>
            <person name="Davidsen T.M."/>
            <person name="Wayne K.J."/>
            <person name="Tettelin H."/>
            <person name="Glass J.I."/>
            <person name="Rusch D."/>
            <person name="Podicherti R."/>
            <person name="Tsui H.-C.T."/>
            <person name="Winkler M.E."/>
        </authorList>
    </citation>
    <scope>NUCLEOTIDE SEQUENCE</scope>
</reference>
<dbReference type="InterPro" id="IPR014917">
    <property type="entry name" value="DUF1800"/>
</dbReference>
<accession>A0A381W4B2</accession>
<evidence type="ECO:0000313" key="2">
    <source>
        <dbReference type="EMBL" id="SVA47302.1"/>
    </source>
</evidence>
<dbReference type="AlphaFoldDB" id="A0A381W4B2"/>
<organism evidence="2">
    <name type="scientific">marine metagenome</name>
    <dbReference type="NCBI Taxonomy" id="408172"/>
    <lineage>
        <taxon>unclassified sequences</taxon>
        <taxon>metagenomes</taxon>
        <taxon>ecological metagenomes</taxon>
    </lineage>
</organism>
<proteinExistence type="predicted"/>
<name>A0A381W4B2_9ZZZZ</name>
<evidence type="ECO:0008006" key="3">
    <source>
        <dbReference type="Google" id="ProtNLM"/>
    </source>
</evidence>
<dbReference type="Pfam" id="PF08811">
    <property type="entry name" value="DUF1800"/>
    <property type="match status" value="1"/>
</dbReference>
<protein>
    <recommendedName>
        <fullName evidence="3">DUF1800 domain-containing protein</fullName>
    </recommendedName>
</protein>
<dbReference type="EMBL" id="UINC01010652">
    <property type="protein sequence ID" value="SVA47302.1"/>
    <property type="molecule type" value="Genomic_DNA"/>
</dbReference>
<sequence>MSALTRATLYTIVLSISGLVKSPVAYTQETQATDRDRAIHLLQRATYGPRPGDVDAVLSDGISDWLDRQLHPERIDNAALETLLDGVPVASMSLNELAGQYPPNQVLQSVRQLSQSNSLEESDQRRLRRELGEHSPRRILDGLATTRITNAVHSERQIEEMMTAFWYDHFNVFWGKDATRLLVPGYERNAIRPHVFGKFEDMVLATAQHPAMLFYLDNFQSAAPDSSLRARERRDANARRMRRMPAQTRAQATQRMEERRRPRPGLNENYARELLELHTLGVDGGYTQADVIDVARILTGWTFGEQRSRMQMRQTQASYEDGRLVLPDTDYEEVYRFRFRPEFHDTGEKTVMGRVFEAGGGHEEGVELIRMLAHHPSTARHIATQLATRFVADKPPLALVDHLAAVFLATSGDLREMTRALFTSDEFYDPAVVGNRVKSPFLLVTSTLRMTYGRTANSRVLMETLRSLGEAPYLAEPPTGYEETSAQWASGGAMLTRMNFATSYVTGELRGVRPDRNRIFGEIRRRGEDSVAVLLDALLPGTDTTELMAVIEEELQTTPPESDRESRLRVLGLILGSPEFQSH</sequence>
<feature type="region of interest" description="Disordered" evidence="1">
    <location>
        <begin position="226"/>
        <end position="264"/>
    </location>
</feature>
<evidence type="ECO:0000256" key="1">
    <source>
        <dbReference type="SAM" id="MobiDB-lite"/>
    </source>
</evidence>
<gene>
    <name evidence="2" type="ORF">METZ01_LOCUS100156</name>
</gene>
<feature type="compositionally biased region" description="Basic and acidic residues" evidence="1">
    <location>
        <begin position="228"/>
        <end position="238"/>
    </location>
</feature>